<feature type="transmembrane region" description="Helical" evidence="1">
    <location>
        <begin position="139"/>
        <end position="161"/>
    </location>
</feature>
<gene>
    <name evidence="3" type="ORF">B0H17DRAFT_1212373</name>
</gene>
<dbReference type="InterPro" id="IPR045340">
    <property type="entry name" value="DUF6533"/>
</dbReference>
<evidence type="ECO:0000256" key="1">
    <source>
        <dbReference type="SAM" id="Phobius"/>
    </source>
</evidence>
<sequence length="330" mass="36971">MSTNVLEDASEVRQVLVDARTTNAMILGALALVAYDHLITFQDEVEFMWTGGIWTTNTVYLWNRYFTLISLSYDASVMLSPFKSNAVRSRHLPLSLLTVTYFIGMRQEEAVTCTLILATVDFILVLRVWILYGKRRMLLYLLVPMIGLEIMTMALVSHYTIASVKEYWDLPFPLTGCYPRAAVPRFFAFYSVPMLVVSMAMFLMTVYKCGKTLLTHGRAQMPIYNMFLRDGVFWFVAVFVVFLPEVIIWACARKSLAEILIGPGLAVISIIGSRVLLNIKSIKLASGLPTTATTATALGPTIELDTIDYPSRLWGTVDTTEGETLTVPVP</sequence>
<feature type="transmembrane region" description="Helical" evidence="1">
    <location>
        <begin position="256"/>
        <end position="277"/>
    </location>
</feature>
<comment type="caution">
    <text evidence="3">The sequence shown here is derived from an EMBL/GenBank/DDBJ whole genome shotgun (WGS) entry which is preliminary data.</text>
</comment>
<dbReference type="Pfam" id="PF20151">
    <property type="entry name" value="DUF6533"/>
    <property type="match status" value="1"/>
</dbReference>
<feature type="transmembrane region" description="Helical" evidence="1">
    <location>
        <begin position="231"/>
        <end position="250"/>
    </location>
</feature>
<keyword evidence="1" id="KW-0472">Membrane</keyword>
<name>A0AAD7CS80_MYCRO</name>
<accession>A0AAD7CS80</accession>
<feature type="domain" description="DUF6533" evidence="2">
    <location>
        <begin position="26"/>
        <end position="69"/>
    </location>
</feature>
<feature type="transmembrane region" description="Helical" evidence="1">
    <location>
        <begin position="188"/>
        <end position="210"/>
    </location>
</feature>
<evidence type="ECO:0000313" key="3">
    <source>
        <dbReference type="EMBL" id="KAJ7661093.1"/>
    </source>
</evidence>
<proteinExistence type="predicted"/>
<protein>
    <recommendedName>
        <fullName evidence="2">DUF6533 domain-containing protein</fullName>
    </recommendedName>
</protein>
<reference evidence="3" key="1">
    <citation type="submission" date="2023-03" db="EMBL/GenBank/DDBJ databases">
        <title>Massive genome expansion in bonnet fungi (Mycena s.s.) driven by repeated elements and novel gene families across ecological guilds.</title>
        <authorList>
            <consortium name="Lawrence Berkeley National Laboratory"/>
            <person name="Harder C.B."/>
            <person name="Miyauchi S."/>
            <person name="Viragh M."/>
            <person name="Kuo A."/>
            <person name="Thoen E."/>
            <person name="Andreopoulos B."/>
            <person name="Lu D."/>
            <person name="Skrede I."/>
            <person name="Drula E."/>
            <person name="Henrissat B."/>
            <person name="Morin E."/>
            <person name="Kohler A."/>
            <person name="Barry K."/>
            <person name="LaButti K."/>
            <person name="Morin E."/>
            <person name="Salamov A."/>
            <person name="Lipzen A."/>
            <person name="Mereny Z."/>
            <person name="Hegedus B."/>
            <person name="Baldrian P."/>
            <person name="Stursova M."/>
            <person name="Weitz H."/>
            <person name="Taylor A."/>
            <person name="Grigoriev I.V."/>
            <person name="Nagy L.G."/>
            <person name="Martin F."/>
            <person name="Kauserud H."/>
        </authorList>
    </citation>
    <scope>NUCLEOTIDE SEQUENCE</scope>
    <source>
        <strain evidence="3">CBHHK067</strain>
    </source>
</reference>
<keyword evidence="1" id="KW-1133">Transmembrane helix</keyword>
<dbReference type="EMBL" id="JARKIE010000253">
    <property type="protein sequence ID" value="KAJ7661093.1"/>
    <property type="molecule type" value="Genomic_DNA"/>
</dbReference>
<evidence type="ECO:0000313" key="4">
    <source>
        <dbReference type="Proteomes" id="UP001221757"/>
    </source>
</evidence>
<evidence type="ECO:0000259" key="2">
    <source>
        <dbReference type="Pfam" id="PF20151"/>
    </source>
</evidence>
<keyword evidence="4" id="KW-1185">Reference proteome</keyword>
<dbReference type="AlphaFoldDB" id="A0AAD7CS80"/>
<feature type="transmembrane region" description="Helical" evidence="1">
    <location>
        <begin position="115"/>
        <end position="132"/>
    </location>
</feature>
<dbReference type="Proteomes" id="UP001221757">
    <property type="component" value="Unassembled WGS sequence"/>
</dbReference>
<organism evidence="3 4">
    <name type="scientific">Mycena rosella</name>
    <name type="common">Pink bonnet</name>
    <name type="synonym">Agaricus rosellus</name>
    <dbReference type="NCBI Taxonomy" id="1033263"/>
    <lineage>
        <taxon>Eukaryota</taxon>
        <taxon>Fungi</taxon>
        <taxon>Dikarya</taxon>
        <taxon>Basidiomycota</taxon>
        <taxon>Agaricomycotina</taxon>
        <taxon>Agaricomycetes</taxon>
        <taxon>Agaricomycetidae</taxon>
        <taxon>Agaricales</taxon>
        <taxon>Marasmiineae</taxon>
        <taxon>Mycenaceae</taxon>
        <taxon>Mycena</taxon>
    </lineage>
</organism>
<keyword evidence="1" id="KW-0812">Transmembrane</keyword>